<sequence>MRMARSSSATRTCFNRVPFKLIYAGNSRLLVCIRSFPMKSPVPCTLEKRPKVRDLVKDTIGRKYSASGASVRNKLLGPPTHARPFVEECATMTTRPDRPGVGLKA</sequence>
<protein>
    <submittedName>
        <fullName evidence="1">Uncharacterized protein</fullName>
    </submittedName>
</protein>
<evidence type="ECO:0000313" key="1">
    <source>
        <dbReference type="EMBL" id="MET3757920.1"/>
    </source>
</evidence>
<organism evidence="1 2">
    <name type="scientific">Rhizobium binae</name>
    <dbReference type="NCBI Taxonomy" id="1138190"/>
    <lineage>
        <taxon>Bacteria</taxon>
        <taxon>Pseudomonadati</taxon>
        <taxon>Pseudomonadota</taxon>
        <taxon>Alphaproteobacteria</taxon>
        <taxon>Hyphomicrobiales</taxon>
        <taxon>Rhizobiaceae</taxon>
        <taxon>Rhizobium/Agrobacterium group</taxon>
        <taxon>Rhizobium</taxon>
    </lineage>
</organism>
<evidence type="ECO:0000313" key="2">
    <source>
        <dbReference type="Proteomes" id="UP001549077"/>
    </source>
</evidence>
<name>A0ABV2MN80_9HYPH</name>
<dbReference type="Proteomes" id="UP001549077">
    <property type="component" value="Unassembled WGS sequence"/>
</dbReference>
<accession>A0ABV2MN80</accession>
<proteinExistence type="predicted"/>
<comment type="caution">
    <text evidence="1">The sequence shown here is derived from an EMBL/GenBank/DDBJ whole genome shotgun (WGS) entry which is preliminary data.</text>
</comment>
<dbReference type="EMBL" id="JBEPMY010000021">
    <property type="protein sequence ID" value="MET3757920.1"/>
    <property type="molecule type" value="Genomic_DNA"/>
</dbReference>
<reference evidence="1 2" key="1">
    <citation type="submission" date="2024-06" db="EMBL/GenBank/DDBJ databases">
        <title>Genomic Encyclopedia of Type Strains, Phase IV (KMG-IV): sequencing the most valuable type-strain genomes for metagenomic binning, comparative biology and taxonomic classification.</title>
        <authorList>
            <person name="Goeker M."/>
        </authorList>
    </citation>
    <scope>NUCLEOTIDE SEQUENCE [LARGE SCALE GENOMIC DNA]</scope>
    <source>
        <strain evidence="1 2">DSM 29288</strain>
    </source>
</reference>
<gene>
    <name evidence="1" type="ORF">ABID08_005301</name>
</gene>
<keyword evidence="2" id="KW-1185">Reference proteome</keyword>